<accession>A0AAP6GG86</accession>
<sequence length="224" mass="23071">MVSATGGKFVAGAAGGAMSELASNWSSQVFSNTEHQVALNKVLGGLAAVAVTGDQNDFNTGTDRAETIYRYNNLQHLRLQFSAESQMEKIEREMTSIIQRANEEAAKETMKSGALILGAAYLGPVASVGSVATGSTISVLANGKYQWYDLSQPGNKNKSWDYWASTSAALTGALSPGRGIWENTSIAIGATLITDGVDGGALSGTTIGSLAGGVVGKYIPVGGG</sequence>
<proteinExistence type="predicted"/>
<dbReference type="Proteomes" id="UP001285835">
    <property type="component" value="Unassembled WGS sequence"/>
</dbReference>
<evidence type="ECO:0000313" key="1">
    <source>
        <dbReference type="EMBL" id="MDX7924524.1"/>
    </source>
</evidence>
<dbReference type="EMBL" id="JAWZXF010000040">
    <property type="protein sequence ID" value="MDX7924524.1"/>
    <property type="molecule type" value="Genomic_DNA"/>
</dbReference>
<protein>
    <submittedName>
        <fullName evidence="1">Uncharacterized protein</fullName>
    </submittedName>
</protein>
<name>A0AAP6GG86_AERME</name>
<gene>
    <name evidence="1" type="ORF">SJS82_21680</name>
</gene>
<dbReference type="AlphaFoldDB" id="A0AAP6GG86"/>
<evidence type="ECO:0000313" key="2">
    <source>
        <dbReference type="Proteomes" id="UP001285835"/>
    </source>
</evidence>
<reference evidence="1" key="1">
    <citation type="submission" date="2023-11" db="EMBL/GenBank/DDBJ databases">
        <title>WGS of Aeromonas in Northern Israel.</title>
        <authorList>
            <person name="Hershko Y."/>
        </authorList>
    </citation>
    <scope>NUCLEOTIDE SEQUENCE</scope>
    <source>
        <strain evidence="1">02297</strain>
    </source>
</reference>
<organism evidence="1 2">
    <name type="scientific">Aeromonas media</name>
    <dbReference type="NCBI Taxonomy" id="651"/>
    <lineage>
        <taxon>Bacteria</taxon>
        <taxon>Pseudomonadati</taxon>
        <taxon>Pseudomonadota</taxon>
        <taxon>Gammaproteobacteria</taxon>
        <taxon>Aeromonadales</taxon>
        <taxon>Aeromonadaceae</taxon>
        <taxon>Aeromonas</taxon>
    </lineage>
</organism>
<dbReference type="RefSeq" id="WP_319913581.1">
    <property type="nucleotide sequence ID" value="NZ_JAWZXE010000008.1"/>
</dbReference>
<comment type="caution">
    <text evidence="1">The sequence shown here is derived from an EMBL/GenBank/DDBJ whole genome shotgun (WGS) entry which is preliminary data.</text>
</comment>